<dbReference type="PROSITE" id="PS00028">
    <property type="entry name" value="ZINC_FINGER_C2H2_1"/>
    <property type="match status" value="2"/>
</dbReference>
<comment type="caution">
    <text evidence="7">The sequence shown here is derived from an EMBL/GenBank/DDBJ whole genome shotgun (WGS) entry which is preliminary data.</text>
</comment>
<dbReference type="GO" id="GO:0000981">
    <property type="term" value="F:DNA-binding transcription factor activity, RNA polymerase II-specific"/>
    <property type="evidence" value="ECO:0007669"/>
    <property type="project" value="TreeGrafter"/>
</dbReference>
<dbReference type="PROSITE" id="PS50157">
    <property type="entry name" value="ZINC_FINGER_C2H2_2"/>
    <property type="match status" value="3"/>
</dbReference>
<feature type="domain" description="C2H2-type" evidence="6">
    <location>
        <begin position="128"/>
        <end position="156"/>
    </location>
</feature>
<evidence type="ECO:0000259" key="6">
    <source>
        <dbReference type="PROSITE" id="PS50157"/>
    </source>
</evidence>
<evidence type="ECO:0000256" key="5">
    <source>
        <dbReference type="PROSITE-ProRule" id="PRU00042"/>
    </source>
</evidence>
<dbReference type="InterPro" id="IPR036236">
    <property type="entry name" value="Znf_C2H2_sf"/>
</dbReference>
<evidence type="ECO:0000256" key="2">
    <source>
        <dbReference type="ARBA" id="ARBA00022737"/>
    </source>
</evidence>
<dbReference type="Pfam" id="PF13894">
    <property type="entry name" value="zf-C2H2_4"/>
    <property type="match status" value="1"/>
</dbReference>
<evidence type="ECO:0000256" key="3">
    <source>
        <dbReference type="ARBA" id="ARBA00022771"/>
    </source>
</evidence>
<evidence type="ECO:0000313" key="8">
    <source>
        <dbReference type="Proteomes" id="UP001162131"/>
    </source>
</evidence>
<evidence type="ECO:0000256" key="1">
    <source>
        <dbReference type="ARBA" id="ARBA00022723"/>
    </source>
</evidence>
<dbReference type="GO" id="GO:0005634">
    <property type="term" value="C:nucleus"/>
    <property type="evidence" value="ECO:0007669"/>
    <property type="project" value="TreeGrafter"/>
</dbReference>
<dbReference type="PANTHER" id="PTHR24408">
    <property type="entry name" value="ZINC FINGER PROTEIN"/>
    <property type="match status" value="1"/>
</dbReference>
<dbReference type="InterPro" id="IPR013087">
    <property type="entry name" value="Znf_C2H2_type"/>
</dbReference>
<dbReference type="Proteomes" id="UP001162131">
    <property type="component" value="Unassembled WGS sequence"/>
</dbReference>
<feature type="domain" description="C2H2-type" evidence="6">
    <location>
        <begin position="35"/>
        <end position="55"/>
    </location>
</feature>
<keyword evidence="1" id="KW-0479">Metal-binding</keyword>
<proteinExistence type="predicted"/>
<sequence length="189" mass="22070">MNPISHPLLPLHCKIFDDSIDGFPPQFQEFSNKDFKCNLCFENFDSASSLKKHIKEELEFCKEIEGFLNIEDTIPDTAKETITLKLQLDNRRKTGETIGCPKCQKVMKSRKGLHQHIAKIHCNRKKKCLCEVCGKNYKNKYALIFHIRQVHEKSTRAICEYCKKILYNKYSLVDHIAKVHHCSEIREIS</sequence>
<evidence type="ECO:0000256" key="4">
    <source>
        <dbReference type="ARBA" id="ARBA00022833"/>
    </source>
</evidence>
<feature type="domain" description="C2H2-type" evidence="6">
    <location>
        <begin position="98"/>
        <end position="126"/>
    </location>
</feature>
<dbReference type="SMART" id="SM00355">
    <property type="entry name" value="ZnF_C2H2"/>
    <property type="match status" value="4"/>
</dbReference>
<dbReference type="Pfam" id="PF00096">
    <property type="entry name" value="zf-C2H2"/>
    <property type="match status" value="1"/>
</dbReference>
<name>A0AAU9K0S2_9CILI</name>
<organism evidence="7 8">
    <name type="scientific">Blepharisma stoltei</name>
    <dbReference type="NCBI Taxonomy" id="1481888"/>
    <lineage>
        <taxon>Eukaryota</taxon>
        <taxon>Sar</taxon>
        <taxon>Alveolata</taxon>
        <taxon>Ciliophora</taxon>
        <taxon>Postciliodesmatophora</taxon>
        <taxon>Heterotrichea</taxon>
        <taxon>Heterotrichida</taxon>
        <taxon>Blepharismidae</taxon>
        <taxon>Blepharisma</taxon>
    </lineage>
</organism>
<dbReference type="EMBL" id="CAJZBQ010000047">
    <property type="protein sequence ID" value="CAG9329247.1"/>
    <property type="molecule type" value="Genomic_DNA"/>
</dbReference>
<dbReference type="SUPFAM" id="SSF57667">
    <property type="entry name" value="beta-beta-alpha zinc fingers"/>
    <property type="match status" value="1"/>
</dbReference>
<keyword evidence="4" id="KW-0862">Zinc</keyword>
<keyword evidence="8" id="KW-1185">Reference proteome</keyword>
<dbReference type="GO" id="GO:0043565">
    <property type="term" value="F:sequence-specific DNA binding"/>
    <property type="evidence" value="ECO:0007669"/>
    <property type="project" value="TreeGrafter"/>
</dbReference>
<reference evidence="7" key="1">
    <citation type="submission" date="2021-09" db="EMBL/GenBank/DDBJ databases">
        <authorList>
            <consortium name="AG Swart"/>
            <person name="Singh M."/>
            <person name="Singh A."/>
            <person name="Seah K."/>
            <person name="Emmerich C."/>
        </authorList>
    </citation>
    <scope>NUCLEOTIDE SEQUENCE</scope>
    <source>
        <strain evidence="7">ATCC30299</strain>
    </source>
</reference>
<dbReference type="GO" id="GO:0008270">
    <property type="term" value="F:zinc ion binding"/>
    <property type="evidence" value="ECO:0007669"/>
    <property type="project" value="UniProtKB-KW"/>
</dbReference>
<dbReference type="AlphaFoldDB" id="A0AAU9K0S2"/>
<dbReference type="PANTHER" id="PTHR24408:SF58">
    <property type="entry name" value="TRANSCRIPTION FACTOR (TFIIIA), PUTATIVE (AFU_ORTHOLOGUE AFUA_1G05150)-RELATED"/>
    <property type="match status" value="1"/>
</dbReference>
<gene>
    <name evidence="7" type="ORF">BSTOLATCC_MIC48073</name>
</gene>
<keyword evidence="2" id="KW-0677">Repeat</keyword>
<dbReference type="Gene3D" id="3.30.160.60">
    <property type="entry name" value="Classic Zinc Finger"/>
    <property type="match status" value="2"/>
</dbReference>
<protein>
    <recommendedName>
        <fullName evidence="6">C2H2-type domain-containing protein</fullName>
    </recommendedName>
</protein>
<accession>A0AAU9K0S2</accession>
<evidence type="ECO:0000313" key="7">
    <source>
        <dbReference type="EMBL" id="CAG9329247.1"/>
    </source>
</evidence>
<keyword evidence="3 5" id="KW-0863">Zinc-finger</keyword>